<dbReference type="EMBL" id="VLLL01000005">
    <property type="protein sequence ID" value="TWJ14550.1"/>
    <property type="molecule type" value="Genomic_DNA"/>
</dbReference>
<feature type="transmembrane region" description="Helical" evidence="2">
    <location>
        <begin position="21"/>
        <end position="51"/>
    </location>
</feature>
<keyword evidence="2" id="KW-1133">Transmembrane helix</keyword>
<keyword evidence="2" id="KW-0812">Transmembrane</keyword>
<dbReference type="RefSeq" id="WP_147131750.1">
    <property type="nucleotide sequence ID" value="NZ_BAABIJ010000001.1"/>
</dbReference>
<evidence type="ECO:0000313" key="3">
    <source>
        <dbReference type="EMBL" id="TWJ14550.1"/>
    </source>
</evidence>
<dbReference type="Proteomes" id="UP000321617">
    <property type="component" value="Unassembled WGS sequence"/>
</dbReference>
<keyword evidence="2" id="KW-0472">Membrane</keyword>
<evidence type="ECO:0000313" key="4">
    <source>
        <dbReference type="Proteomes" id="UP000321617"/>
    </source>
</evidence>
<evidence type="ECO:0000256" key="2">
    <source>
        <dbReference type="SAM" id="Phobius"/>
    </source>
</evidence>
<evidence type="ECO:0000256" key="1">
    <source>
        <dbReference type="SAM" id="MobiDB-lite"/>
    </source>
</evidence>
<name>A0A562V9K3_9ACTN</name>
<sequence length="127" mass="13862">MKRHGPLDRFRSAMSTATIGLVKAAGSPGVALLSVLLVVAWLVAAVALGFAEHWVELLFGVSAAATFVMSFLILHTSRRNERAVMMKLDELIHVTKAADDEYLQVENRPLDEQEDMERERPGGGSGD</sequence>
<feature type="transmembrane region" description="Helical" evidence="2">
    <location>
        <begin position="57"/>
        <end position="77"/>
    </location>
</feature>
<protein>
    <submittedName>
        <fullName evidence="3">Low affinity Fe/Cu permease</fullName>
    </submittedName>
</protein>
<keyword evidence="4" id="KW-1185">Reference proteome</keyword>
<dbReference type="GO" id="GO:0055085">
    <property type="term" value="P:transmembrane transport"/>
    <property type="evidence" value="ECO:0007669"/>
    <property type="project" value="InterPro"/>
</dbReference>
<dbReference type="Pfam" id="PF04120">
    <property type="entry name" value="Iron_permease"/>
    <property type="match status" value="1"/>
</dbReference>
<dbReference type="InterPro" id="IPR007251">
    <property type="entry name" value="Iron_permease_Fet4"/>
</dbReference>
<organism evidence="3 4">
    <name type="scientific">Stackebrandtia albiflava</name>
    <dbReference type="NCBI Taxonomy" id="406432"/>
    <lineage>
        <taxon>Bacteria</taxon>
        <taxon>Bacillati</taxon>
        <taxon>Actinomycetota</taxon>
        <taxon>Actinomycetes</taxon>
        <taxon>Glycomycetales</taxon>
        <taxon>Glycomycetaceae</taxon>
        <taxon>Stackebrandtia</taxon>
    </lineage>
</organism>
<dbReference type="OrthoDB" id="3391137at2"/>
<dbReference type="AlphaFoldDB" id="A0A562V9K3"/>
<feature type="region of interest" description="Disordered" evidence="1">
    <location>
        <begin position="105"/>
        <end position="127"/>
    </location>
</feature>
<gene>
    <name evidence="3" type="ORF">LX16_0235</name>
</gene>
<comment type="caution">
    <text evidence="3">The sequence shown here is derived from an EMBL/GenBank/DDBJ whole genome shotgun (WGS) entry which is preliminary data.</text>
</comment>
<reference evidence="3 4" key="1">
    <citation type="journal article" date="2013" name="Stand. Genomic Sci.">
        <title>Genomic Encyclopedia of Type Strains, Phase I: The one thousand microbial genomes (KMG-I) project.</title>
        <authorList>
            <person name="Kyrpides N.C."/>
            <person name="Woyke T."/>
            <person name="Eisen J.A."/>
            <person name="Garrity G."/>
            <person name="Lilburn T.G."/>
            <person name="Beck B.J."/>
            <person name="Whitman W.B."/>
            <person name="Hugenholtz P."/>
            <person name="Klenk H.P."/>
        </authorList>
    </citation>
    <scope>NUCLEOTIDE SEQUENCE [LARGE SCALE GENOMIC DNA]</scope>
    <source>
        <strain evidence="3 4">DSM 45044</strain>
    </source>
</reference>
<proteinExistence type="predicted"/>
<accession>A0A562V9K3</accession>